<feature type="compositionally biased region" description="Acidic residues" evidence="1">
    <location>
        <begin position="109"/>
        <end position="118"/>
    </location>
</feature>
<gene>
    <name evidence="2" type="ORF">SeLEV6574_g05824</name>
</gene>
<reference evidence="2 3" key="1">
    <citation type="journal article" date="2019" name="Sci. Rep.">
        <title>Comparative genomics of chytrid fungi reveal insights into the obligate biotrophic and pathogenic lifestyle of Synchytrium endobioticum.</title>
        <authorList>
            <person name="van de Vossenberg B.T.L.H."/>
            <person name="Warris S."/>
            <person name="Nguyen H.D.T."/>
            <person name="van Gent-Pelzer M.P.E."/>
            <person name="Joly D.L."/>
            <person name="van de Geest H.C."/>
            <person name="Bonants P.J.M."/>
            <person name="Smith D.S."/>
            <person name="Levesque C.A."/>
            <person name="van der Lee T.A.J."/>
        </authorList>
    </citation>
    <scope>NUCLEOTIDE SEQUENCE [LARGE SCALE GENOMIC DNA]</scope>
    <source>
        <strain evidence="2 3">LEV6574</strain>
    </source>
</reference>
<dbReference type="AlphaFoldDB" id="A0A507CS21"/>
<evidence type="ECO:0000256" key="1">
    <source>
        <dbReference type="SAM" id="MobiDB-lite"/>
    </source>
</evidence>
<evidence type="ECO:0000313" key="2">
    <source>
        <dbReference type="EMBL" id="TPX41972.1"/>
    </source>
</evidence>
<comment type="caution">
    <text evidence="2">The sequence shown here is derived from an EMBL/GenBank/DDBJ whole genome shotgun (WGS) entry which is preliminary data.</text>
</comment>
<organism evidence="2 3">
    <name type="scientific">Synchytrium endobioticum</name>
    <dbReference type="NCBI Taxonomy" id="286115"/>
    <lineage>
        <taxon>Eukaryota</taxon>
        <taxon>Fungi</taxon>
        <taxon>Fungi incertae sedis</taxon>
        <taxon>Chytridiomycota</taxon>
        <taxon>Chytridiomycota incertae sedis</taxon>
        <taxon>Chytridiomycetes</taxon>
        <taxon>Synchytriales</taxon>
        <taxon>Synchytriaceae</taxon>
        <taxon>Synchytrium</taxon>
    </lineage>
</organism>
<accession>A0A507CS21</accession>
<evidence type="ECO:0000313" key="3">
    <source>
        <dbReference type="Proteomes" id="UP000320475"/>
    </source>
</evidence>
<feature type="compositionally biased region" description="Pro residues" evidence="1">
    <location>
        <begin position="59"/>
        <end position="95"/>
    </location>
</feature>
<proteinExistence type="predicted"/>
<name>A0A507CS21_9FUNG</name>
<sequence>MHPPIKKNSPSPFLQPLRISKVGNPKELNYCAMAKIHLFLLLAVVLSGAIVRARVHPIGDPPAEAPPAEAPPVADPPAEAPPVAAPPVETPPAEAPPAEAIEYYRDDNTGDFDLESGR</sequence>
<dbReference type="EMBL" id="QEAM01000293">
    <property type="protein sequence ID" value="TPX41972.1"/>
    <property type="molecule type" value="Genomic_DNA"/>
</dbReference>
<protein>
    <submittedName>
        <fullName evidence="2">Uncharacterized protein</fullName>
    </submittedName>
</protein>
<dbReference type="Proteomes" id="UP000320475">
    <property type="component" value="Unassembled WGS sequence"/>
</dbReference>
<feature type="region of interest" description="Disordered" evidence="1">
    <location>
        <begin position="57"/>
        <end position="118"/>
    </location>
</feature>